<keyword evidence="24" id="KW-1185">Reference proteome</keyword>
<dbReference type="InterPro" id="IPR035965">
    <property type="entry name" value="PAS-like_dom_sf"/>
</dbReference>
<dbReference type="Gene3D" id="1.20.120.160">
    <property type="entry name" value="HPT domain"/>
    <property type="match status" value="1"/>
</dbReference>
<evidence type="ECO:0000259" key="17">
    <source>
        <dbReference type="PROSITE" id="PS50109"/>
    </source>
</evidence>
<feature type="domain" description="Histidine kinase" evidence="17">
    <location>
        <begin position="538"/>
        <end position="754"/>
    </location>
</feature>
<feature type="transmembrane region" description="Helical" evidence="16">
    <location>
        <begin position="187"/>
        <end position="206"/>
    </location>
</feature>
<evidence type="ECO:0000256" key="9">
    <source>
        <dbReference type="ARBA" id="ARBA00022777"/>
    </source>
</evidence>
<protein>
    <recommendedName>
        <fullName evidence="3">histidine kinase</fullName>
        <ecNumber evidence="3">2.7.13.3</ecNumber>
    </recommendedName>
</protein>
<keyword evidence="11 16" id="KW-1133">Transmembrane helix</keyword>
<dbReference type="Pfam" id="PF02518">
    <property type="entry name" value="HATPase_c"/>
    <property type="match status" value="1"/>
</dbReference>
<evidence type="ECO:0000256" key="12">
    <source>
        <dbReference type="ARBA" id="ARBA00023012"/>
    </source>
</evidence>
<feature type="transmembrane region" description="Helical" evidence="16">
    <location>
        <begin position="152"/>
        <end position="175"/>
    </location>
</feature>
<dbReference type="PANTHER" id="PTHR45339:SF1">
    <property type="entry name" value="HYBRID SIGNAL TRANSDUCTION HISTIDINE KINASE J"/>
    <property type="match status" value="1"/>
</dbReference>
<comment type="subcellular location">
    <subcellularLocation>
        <location evidence="2">Cell membrane</location>
        <topology evidence="2">Multi-pass membrane protein</topology>
    </subcellularLocation>
</comment>
<dbReference type="CDD" id="cd17546">
    <property type="entry name" value="REC_hyHK_CKI1_RcsC-like"/>
    <property type="match status" value="1"/>
</dbReference>
<evidence type="ECO:0000256" key="5">
    <source>
        <dbReference type="ARBA" id="ARBA00022553"/>
    </source>
</evidence>
<dbReference type="InterPro" id="IPR000700">
    <property type="entry name" value="PAS-assoc_C"/>
</dbReference>
<dbReference type="PROSITE" id="PS50112">
    <property type="entry name" value="PAS"/>
    <property type="match status" value="2"/>
</dbReference>
<dbReference type="PROSITE" id="PS50109">
    <property type="entry name" value="HIS_KIN"/>
    <property type="match status" value="1"/>
</dbReference>
<dbReference type="Pfam" id="PF00989">
    <property type="entry name" value="PAS"/>
    <property type="match status" value="1"/>
</dbReference>
<dbReference type="CDD" id="cd00082">
    <property type="entry name" value="HisKA"/>
    <property type="match status" value="1"/>
</dbReference>
<dbReference type="GO" id="GO:0005524">
    <property type="term" value="F:ATP binding"/>
    <property type="evidence" value="ECO:0007669"/>
    <property type="project" value="UniProtKB-KW"/>
</dbReference>
<feature type="domain" description="PAS" evidence="19">
    <location>
        <begin position="389"/>
        <end position="465"/>
    </location>
</feature>
<dbReference type="InterPro" id="IPR003661">
    <property type="entry name" value="HisK_dim/P_dom"/>
</dbReference>
<evidence type="ECO:0000256" key="1">
    <source>
        <dbReference type="ARBA" id="ARBA00000085"/>
    </source>
</evidence>
<dbReference type="PROSITE" id="PS50924">
    <property type="entry name" value="MHYT"/>
    <property type="match status" value="1"/>
</dbReference>
<feature type="transmembrane region" description="Helical" evidence="16">
    <location>
        <begin position="226"/>
        <end position="250"/>
    </location>
</feature>
<evidence type="ECO:0000259" key="18">
    <source>
        <dbReference type="PROSITE" id="PS50110"/>
    </source>
</evidence>
<dbReference type="InterPro" id="IPR013767">
    <property type="entry name" value="PAS_fold"/>
</dbReference>
<gene>
    <name evidence="23" type="ORF">HGB41_19865</name>
</gene>
<feature type="domain" description="HPt" evidence="21">
    <location>
        <begin position="927"/>
        <end position="1019"/>
    </location>
</feature>
<evidence type="ECO:0000256" key="8">
    <source>
        <dbReference type="ARBA" id="ARBA00022741"/>
    </source>
</evidence>
<evidence type="ECO:0000313" key="23">
    <source>
        <dbReference type="EMBL" id="NNG25245.1"/>
    </source>
</evidence>
<dbReference type="Proteomes" id="UP000533905">
    <property type="component" value="Unassembled WGS sequence"/>
</dbReference>
<dbReference type="Pfam" id="PF00512">
    <property type="entry name" value="HisKA"/>
    <property type="match status" value="1"/>
</dbReference>
<evidence type="ECO:0000256" key="7">
    <source>
        <dbReference type="ARBA" id="ARBA00022692"/>
    </source>
</evidence>
<keyword evidence="8" id="KW-0547">Nucleotide-binding</keyword>
<evidence type="ECO:0000256" key="6">
    <source>
        <dbReference type="ARBA" id="ARBA00022679"/>
    </source>
</evidence>
<dbReference type="FunFam" id="3.30.565.10:FF:000078">
    <property type="entry name" value="Two-component sensor histidine kinase"/>
    <property type="match status" value="1"/>
</dbReference>
<dbReference type="Gene3D" id="3.30.450.20">
    <property type="entry name" value="PAS domain"/>
    <property type="match status" value="2"/>
</dbReference>
<dbReference type="PRINTS" id="PR00344">
    <property type="entry name" value="BCTRLSENSOR"/>
</dbReference>
<dbReference type="PROSITE" id="PS50110">
    <property type="entry name" value="RESPONSE_REGULATORY"/>
    <property type="match status" value="1"/>
</dbReference>
<dbReference type="CDD" id="cd00130">
    <property type="entry name" value="PAS"/>
    <property type="match status" value="2"/>
</dbReference>
<dbReference type="RefSeq" id="WP_171087686.1">
    <property type="nucleotide sequence ID" value="NZ_JABAIV010000008.1"/>
</dbReference>
<evidence type="ECO:0000256" key="15">
    <source>
        <dbReference type="PROSITE-ProRule" id="PRU00169"/>
    </source>
</evidence>
<dbReference type="InterPro" id="IPR036641">
    <property type="entry name" value="HPT_dom_sf"/>
</dbReference>
<evidence type="ECO:0000259" key="19">
    <source>
        <dbReference type="PROSITE" id="PS50112"/>
    </source>
</evidence>
<reference evidence="23 24" key="1">
    <citation type="submission" date="2020-04" db="EMBL/GenBank/DDBJ databases">
        <title>Massilia sp. nov., a cold adapted bacteria isolated from Arctic soil.</title>
        <authorList>
            <person name="Son J."/>
            <person name="Ka J.-O."/>
        </authorList>
    </citation>
    <scope>NUCLEOTIDE SEQUENCE [LARGE SCALE GENOMIC DNA]</scope>
    <source>
        <strain evidence="23 24">ML15P13</strain>
    </source>
</reference>
<keyword evidence="5 15" id="KW-0597">Phosphoprotein</keyword>
<evidence type="ECO:0000256" key="10">
    <source>
        <dbReference type="ARBA" id="ARBA00022840"/>
    </source>
</evidence>
<evidence type="ECO:0000313" key="24">
    <source>
        <dbReference type="Proteomes" id="UP000533905"/>
    </source>
</evidence>
<evidence type="ECO:0000256" key="3">
    <source>
        <dbReference type="ARBA" id="ARBA00012438"/>
    </source>
</evidence>
<dbReference type="InterPro" id="IPR001610">
    <property type="entry name" value="PAC"/>
</dbReference>
<dbReference type="EMBL" id="JABAIV010000008">
    <property type="protein sequence ID" value="NNG25245.1"/>
    <property type="molecule type" value="Genomic_DNA"/>
</dbReference>
<comment type="catalytic activity">
    <reaction evidence="1">
        <text>ATP + protein L-histidine = ADP + protein N-phospho-L-histidine.</text>
        <dbReference type="EC" id="2.7.13.3"/>
    </reaction>
</comment>
<feature type="domain" description="Response regulatory" evidence="18">
    <location>
        <begin position="774"/>
        <end position="893"/>
    </location>
</feature>
<dbReference type="InterPro" id="IPR001789">
    <property type="entry name" value="Sig_transdc_resp-reg_receiver"/>
</dbReference>
<evidence type="ECO:0000256" key="13">
    <source>
        <dbReference type="ARBA" id="ARBA00023136"/>
    </source>
</evidence>
<accession>A0A7Y2K261</accession>
<dbReference type="SMART" id="SM00086">
    <property type="entry name" value="PAC"/>
    <property type="match status" value="2"/>
</dbReference>
<keyword evidence="7 16" id="KW-0812">Transmembrane</keyword>
<dbReference type="InterPro" id="IPR011006">
    <property type="entry name" value="CheY-like_superfamily"/>
</dbReference>
<dbReference type="Pfam" id="PF03707">
    <property type="entry name" value="MHYT"/>
    <property type="match status" value="3"/>
</dbReference>
<feature type="transmembrane region" description="Helical" evidence="16">
    <location>
        <begin position="23"/>
        <end position="42"/>
    </location>
</feature>
<keyword evidence="10" id="KW-0067">ATP-binding</keyword>
<dbReference type="Gene3D" id="3.40.50.2300">
    <property type="match status" value="1"/>
</dbReference>
<evidence type="ECO:0000256" key="2">
    <source>
        <dbReference type="ARBA" id="ARBA00004651"/>
    </source>
</evidence>
<feature type="modified residue" description="4-aspartylphosphate" evidence="15">
    <location>
        <position position="823"/>
    </location>
</feature>
<name>A0A7Y2K261_9BURK</name>
<evidence type="ECO:0000259" key="22">
    <source>
        <dbReference type="PROSITE" id="PS50924"/>
    </source>
</evidence>
<dbReference type="SUPFAM" id="SSF47226">
    <property type="entry name" value="Histidine-containing phosphotransfer domain, HPT domain"/>
    <property type="match status" value="1"/>
</dbReference>
<keyword evidence="6" id="KW-0808">Transferase</keyword>
<dbReference type="Gene3D" id="1.10.287.130">
    <property type="match status" value="1"/>
</dbReference>
<evidence type="ECO:0000259" key="21">
    <source>
        <dbReference type="PROSITE" id="PS50894"/>
    </source>
</evidence>
<dbReference type="SMART" id="SM00091">
    <property type="entry name" value="PAS"/>
    <property type="match status" value="2"/>
</dbReference>
<dbReference type="Pfam" id="PF08447">
    <property type="entry name" value="PAS_3"/>
    <property type="match status" value="1"/>
</dbReference>
<dbReference type="InterPro" id="IPR036097">
    <property type="entry name" value="HisK_dim/P_sf"/>
</dbReference>
<dbReference type="EC" id="2.7.13.3" evidence="3"/>
<dbReference type="SUPFAM" id="SSF55785">
    <property type="entry name" value="PYP-like sensor domain (PAS domain)"/>
    <property type="match status" value="2"/>
</dbReference>
<dbReference type="CDD" id="cd16922">
    <property type="entry name" value="HATPase_EvgS-ArcB-TorS-like"/>
    <property type="match status" value="1"/>
</dbReference>
<dbReference type="GO" id="GO:0005886">
    <property type="term" value="C:plasma membrane"/>
    <property type="evidence" value="ECO:0007669"/>
    <property type="project" value="UniProtKB-SubCell"/>
</dbReference>
<keyword evidence="12" id="KW-0902">Two-component regulatory system</keyword>
<feature type="domain" description="MHYT" evidence="22">
    <location>
        <begin position="19"/>
        <end position="212"/>
    </location>
</feature>
<evidence type="ECO:0000256" key="11">
    <source>
        <dbReference type="ARBA" id="ARBA00022989"/>
    </source>
</evidence>
<sequence>MLQLFSVPDDPSLLSFGVHESSFVLLSVLIAIFSSWMGLQIAGQAAASRTHRAIVLGSGSLALGAGVWAMHFIGMLAFNLCTPITYDPLITILSALPSIGASAVALSLISRQRLGRMGLLIGGVVVGAGIGAMHYAGMAGMRMSLELRYDPAMFALSIVVAVVLATVALGVRSGLSRFQSLSESRRLLLAAIVMGCAIAGMHYTGMAAARFVGQVAPGGVGSSNSSFLALAISLTTVIFTGLVLAANGLLRYRQMFLELQRSEAWMRALLTTTVDGVITIGRDGIVTEFNTSAERIFGWRRDEIVGRSVSLLIADEDTSARDGLLGFLRNGHSAALSEGSEVLGRRKDGSLVPVRRAIGHARLDKQDLYVCFITDISERRAIMQALHASEQQFRSLIGNIPGISFRSAIDGDWPMVFISDAVERVTGYPALDFTGTPPRRTFGTMIHAADRVRVAAEVEVALQEERPYLVEYRLLHADGGVRWLWENGSGVRNDAGELSWLDGVILDITERRLMEEALREAKEKAEQAAAARASFVANMSHEIRTPMNSILGFTDVLLDGELNKDQRRHLDTIRSAGRALLRLLNEILDTAKLEKGAVELEQNDYNLLSLIDELSSTLAANARAKGLHLDIQYDPALPTGLRGDELRVRQVLTNLIDNAIKFTPSGTVTLRVTADGDQLCIAVIDTGIGIAPDRLQAIFDPFTQADASMTRRFGGTGLGTTICKQLVELMGGRIWAESEPGKGTTFHVRLPLVLARFAQQAPRVRSAAVLPPLRVLAADDVPQNLELLQLLVSRRGHTLTAVSDGAAVVEQAARGEFDLILMDFQMPVLDGLSATRAIRAHEAATGSARVPVIAMTASVLAEHRRASVEVGMDGFASKPVDWFTLSHEIARVLGLSQANPDKDTDGIPGPAREVLNRRVGLRRWADKEDVYAEALDHFGRQYADLATTLQMHAAGGAHLELRMLAHKVRGVAANVGLEQLSDALSKLEQATNTVPTDERAAAGALETSTAALGEALAAIRAGSAQPEPAPDAAAGFDLLRARRAGGVLLQSLRRGALDDAALAGLAASLAGHPAAPRVAQVQGAIGDFEFDLALEQLEAVMATLGE</sequence>
<dbReference type="SUPFAM" id="SSF47384">
    <property type="entry name" value="Homodimeric domain of signal transducing histidine kinase"/>
    <property type="match status" value="1"/>
</dbReference>
<dbReference type="SUPFAM" id="SSF55874">
    <property type="entry name" value="ATPase domain of HSP90 chaperone/DNA topoisomerase II/histidine kinase"/>
    <property type="match status" value="1"/>
</dbReference>
<dbReference type="Gene3D" id="3.30.565.10">
    <property type="entry name" value="Histidine kinase-like ATPase, C-terminal domain"/>
    <property type="match status" value="1"/>
</dbReference>
<dbReference type="PROSITE" id="PS50894">
    <property type="entry name" value="HPT"/>
    <property type="match status" value="1"/>
</dbReference>
<feature type="transmembrane region" description="Helical" evidence="16">
    <location>
        <begin position="89"/>
        <end position="110"/>
    </location>
</feature>
<dbReference type="SUPFAM" id="SSF52172">
    <property type="entry name" value="CheY-like"/>
    <property type="match status" value="1"/>
</dbReference>
<dbReference type="InterPro" id="IPR036890">
    <property type="entry name" value="HATPase_C_sf"/>
</dbReference>
<dbReference type="GO" id="GO:0006355">
    <property type="term" value="P:regulation of DNA-templated transcription"/>
    <property type="evidence" value="ECO:0007669"/>
    <property type="project" value="InterPro"/>
</dbReference>
<dbReference type="InterPro" id="IPR008207">
    <property type="entry name" value="Sig_transdc_His_kin_Hpt_dom"/>
</dbReference>
<evidence type="ECO:0000256" key="14">
    <source>
        <dbReference type="PROSITE-ProRule" id="PRU00110"/>
    </source>
</evidence>
<organism evidence="23 24">
    <name type="scientific">Telluria aromaticivorans</name>
    <dbReference type="NCBI Taxonomy" id="2725995"/>
    <lineage>
        <taxon>Bacteria</taxon>
        <taxon>Pseudomonadati</taxon>
        <taxon>Pseudomonadota</taxon>
        <taxon>Betaproteobacteria</taxon>
        <taxon>Burkholderiales</taxon>
        <taxon>Oxalobacteraceae</taxon>
        <taxon>Telluria group</taxon>
        <taxon>Telluria</taxon>
    </lineage>
</organism>
<feature type="modified residue" description="Phosphohistidine" evidence="14">
    <location>
        <position position="966"/>
    </location>
</feature>
<dbReference type="Pfam" id="PF00072">
    <property type="entry name" value="Response_reg"/>
    <property type="match status" value="1"/>
</dbReference>
<dbReference type="GO" id="GO:0000155">
    <property type="term" value="F:phosphorelay sensor kinase activity"/>
    <property type="evidence" value="ECO:0007669"/>
    <property type="project" value="InterPro"/>
</dbReference>
<dbReference type="PROSITE" id="PS50113">
    <property type="entry name" value="PAC"/>
    <property type="match status" value="1"/>
</dbReference>
<dbReference type="InterPro" id="IPR003594">
    <property type="entry name" value="HATPase_dom"/>
</dbReference>
<dbReference type="SMART" id="SM00388">
    <property type="entry name" value="HisKA"/>
    <property type="match status" value="1"/>
</dbReference>
<dbReference type="AlphaFoldDB" id="A0A7Y2K261"/>
<dbReference type="NCBIfam" id="TIGR00229">
    <property type="entry name" value="sensory_box"/>
    <property type="match status" value="2"/>
</dbReference>
<evidence type="ECO:0000256" key="16">
    <source>
        <dbReference type="PROSITE-ProRule" id="PRU00244"/>
    </source>
</evidence>
<proteinExistence type="predicted"/>
<feature type="domain" description="PAS" evidence="19">
    <location>
        <begin position="262"/>
        <end position="331"/>
    </location>
</feature>
<dbReference type="InterPro" id="IPR004358">
    <property type="entry name" value="Sig_transdc_His_kin-like_C"/>
</dbReference>
<keyword evidence="4" id="KW-1003">Cell membrane</keyword>
<dbReference type="InterPro" id="IPR005330">
    <property type="entry name" value="MHYT_dom"/>
</dbReference>
<dbReference type="PANTHER" id="PTHR45339">
    <property type="entry name" value="HYBRID SIGNAL TRANSDUCTION HISTIDINE KINASE J"/>
    <property type="match status" value="1"/>
</dbReference>
<dbReference type="SMART" id="SM00387">
    <property type="entry name" value="HATPase_c"/>
    <property type="match status" value="1"/>
</dbReference>
<dbReference type="InterPro" id="IPR005467">
    <property type="entry name" value="His_kinase_dom"/>
</dbReference>
<feature type="domain" description="PAC" evidence="20">
    <location>
        <begin position="468"/>
        <end position="520"/>
    </location>
</feature>
<dbReference type="InterPro" id="IPR000014">
    <property type="entry name" value="PAS"/>
</dbReference>
<evidence type="ECO:0000256" key="4">
    <source>
        <dbReference type="ARBA" id="ARBA00022475"/>
    </source>
</evidence>
<dbReference type="FunFam" id="1.10.287.130:FF:000004">
    <property type="entry name" value="Ethylene receptor 1"/>
    <property type="match status" value="1"/>
</dbReference>
<evidence type="ECO:0000259" key="20">
    <source>
        <dbReference type="PROSITE" id="PS50113"/>
    </source>
</evidence>
<feature type="transmembrane region" description="Helical" evidence="16">
    <location>
        <begin position="117"/>
        <end position="137"/>
    </location>
</feature>
<dbReference type="SMART" id="SM00448">
    <property type="entry name" value="REC"/>
    <property type="match status" value="1"/>
</dbReference>
<feature type="transmembrane region" description="Helical" evidence="16">
    <location>
        <begin position="54"/>
        <end position="77"/>
    </location>
</feature>
<comment type="caution">
    <text evidence="23">The sequence shown here is derived from an EMBL/GenBank/DDBJ whole genome shotgun (WGS) entry which is preliminary data.</text>
</comment>
<keyword evidence="13 16" id="KW-0472">Membrane</keyword>
<keyword evidence="9" id="KW-0418">Kinase</keyword>
<dbReference type="InterPro" id="IPR013655">
    <property type="entry name" value="PAS_fold_3"/>
</dbReference>